<gene>
    <name evidence="2" type="ORF">GCM10010358_30180</name>
</gene>
<dbReference type="AlphaFoldDB" id="A0A918KRW0"/>
<evidence type="ECO:0008006" key="4">
    <source>
        <dbReference type="Google" id="ProtNLM"/>
    </source>
</evidence>
<keyword evidence="1" id="KW-1133">Transmembrane helix</keyword>
<reference evidence="2" key="2">
    <citation type="submission" date="2020-09" db="EMBL/GenBank/DDBJ databases">
        <authorList>
            <person name="Sun Q."/>
            <person name="Ohkuma M."/>
        </authorList>
    </citation>
    <scope>NUCLEOTIDE SEQUENCE</scope>
    <source>
        <strain evidence="2">JCM 4790</strain>
    </source>
</reference>
<comment type="caution">
    <text evidence="2">The sequence shown here is derived from an EMBL/GenBank/DDBJ whole genome shotgun (WGS) entry which is preliminary data.</text>
</comment>
<accession>A0A918KRW0</accession>
<name>A0A918KRW0_9ACTN</name>
<evidence type="ECO:0000313" key="2">
    <source>
        <dbReference type="EMBL" id="GGX73613.1"/>
    </source>
</evidence>
<feature type="transmembrane region" description="Helical" evidence="1">
    <location>
        <begin position="101"/>
        <end position="124"/>
    </location>
</feature>
<keyword evidence="1" id="KW-0812">Transmembrane</keyword>
<keyword evidence="1" id="KW-0472">Membrane</keyword>
<proteinExistence type="predicted"/>
<dbReference type="EMBL" id="BMVU01000011">
    <property type="protein sequence ID" value="GGX73613.1"/>
    <property type="molecule type" value="Genomic_DNA"/>
</dbReference>
<evidence type="ECO:0000313" key="3">
    <source>
        <dbReference type="Proteomes" id="UP000619244"/>
    </source>
</evidence>
<dbReference type="Proteomes" id="UP000619244">
    <property type="component" value="Unassembled WGS sequence"/>
</dbReference>
<sequence length="126" mass="14449">MTREDDVPGLPPDAAAAAVNQVEGYLLVQAEWDTARREGEEFARRMPWLTTGQHEEVARHYAEQRMLVTRQTLRRIAARADELRGEYQARYDLLRERVMRLAALAVCAAVLWSACLTTWAWWYAGG</sequence>
<keyword evidence="3" id="KW-1185">Reference proteome</keyword>
<dbReference type="RefSeq" id="WP_190190721.1">
    <property type="nucleotide sequence ID" value="NZ_BMVU01000011.1"/>
</dbReference>
<evidence type="ECO:0000256" key="1">
    <source>
        <dbReference type="SAM" id="Phobius"/>
    </source>
</evidence>
<organism evidence="2 3">
    <name type="scientific">Streptomyces minutiscleroticus</name>
    <dbReference type="NCBI Taxonomy" id="68238"/>
    <lineage>
        <taxon>Bacteria</taxon>
        <taxon>Bacillati</taxon>
        <taxon>Actinomycetota</taxon>
        <taxon>Actinomycetes</taxon>
        <taxon>Kitasatosporales</taxon>
        <taxon>Streptomycetaceae</taxon>
        <taxon>Streptomyces</taxon>
    </lineage>
</organism>
<protein>
    <recommendedName>
        <fullName evidence="4">Cytochrome C oxidase subunit I</fullName>
    </recommendedName>
</protein>
<reference evidence="2" key="1">
    <citation type="journal article" date="2014" name="Int. J. Syst. Evol. Microbiol.">
        <title>Complete genome sequence of Corynebacterium casei LMG S-19264T (=DSM 44701T), isolated from a smear-ripened cheese.</title>
        <authorList>
            <consortium name="US DOE Joint Genome Institute (JGI-PGF)"/>
            <person name="Walter F."/>
            <person name="Albersmeier A."/>
            <person name="Kalinowski J."/>
            <person name="Ruckert C."/>
        </authorList>
    </citation>
    <scope>NUCLEOTIDE SEQUENCE</scope>
    <source>
        <strain evidence="2">JCM 4790</strain>
    </source>
</reference>